<feature type="compositionally biased region" description="Basic residues" evidence="1">
    <location>
        <begin position="210"/>
        <end position="220"/>
    </location>
</feature>
<feature type="chain" id="PRO_5045908567" evidence="2">
    <location>
        <begin position="24"/>
        <end position="247"/>
    </location>
</feature>
<name>A0ABQ9M229_HEVBR</name>
<dbReference type="EMBL" id="JARPOI010000009">
    <property type="protein sequence ID" value="KAJ9173713.1"/>
    <property type="molecule type" value="Genomic_DNA"/>
</dbReference>
<evidence type="ECO:0000313" key="4">
    <source>
        <dbReference type="Proteomes" id="UP001174677"/>
    </source>
</evidence>
<gene>
    <name evidence="3" type="ORF">P3X46_016823</name>
</gene>
<comment type="caution">
    <text evidence="3">The sequence shown here is derived from an EMBL/GenBank/DDBJ whole genome shotgun (WGS) entry which is preliminary data.</text>
</comment>
<keyword evidence="4" id="KW-1185">Reference proteome</keyword>
<evidence type="ECO:0000256" key="2">
    <source>
        <dbReference type="SAM" id="SignalP"/>
    </source>
</evidence>
<keyword evidence="2" id="KW-0732">Signal</keyword>
<accession>A0ABQ9M229</accession>
<feature type="region of interest" description="Disordered" evidence="1">
    <location>
        <begin position="208"/>
        <end position="233"/>
    </location>
</feature>
<feature type="region of interest" description="Disordered" evidence="1">
    <location>
        <begin position="29"/>
        <end position="101"/>
    </location>
</feature>
<evidence type="ECO:0000256" key="1">
    <source>
        <dbReference type="SAM" id="MobiDB-lite"/>
    </source>
</evidence>
<evidence type="ECO:0000313" key="3">
    <source>
        <dbReference type="EMBL" id="KAJ9173713.1"/>
    </source>
</evidence>
<feature type="signal peptide" evidence="2">
    <location>
        <begin position="1"/>
        <end position="23"/>
    </location>
</feature>
<feature type="compositionally biased region" description="Basic and acidic residues" evidence="1">
    <location>
        <begin position="34"/>
        <end position="49"/>
    </location>
</feature>
<proteinExistence type="predicted"/>
<organism evidence="3 4">
    <name type="scientific">Hevea brasiliensis</name>
    <name type="common">Para rubber tree</name>
    <name type="synonym">Siphonia brasiliensis</name>
    <dbReference type="NCBI Taxonomy" id="3981"/>
    <lineage>
        <taxon>Eukaryota</taxon>
        <taxon>Viridiplantae</taxon>
        <taxon>Streptophyta</taxon>
        <taxon>Embryophyta</taxon>
        <taxon>Tracheophyta</taxon>
        <taxon>Spermatophyta</taxon>
        <taxon>Magnoliopsida</taxon>
        <taxon>eudicotyledons</taxon>
        <taxon>Gunneridae</taxon>
        <taxon>Pentapetalae</taxon>
        <taxon>rosids</taxon>
        <taxon>fabids</taxon>
        <taxon>Malpighiales</taxon>
        <taxon>Euphorbiaceae</taxon>
        <taxon>Crotonoideae</taxon>
        <taxon>Micrandreae</taxon>
        <taxon>Hevea</taxon>
    </lineage>
</organism>
<reference evidence="3" key="1">
    <citation type="journal article" date="2023" name="Plant Biotechnol. J.">
        <title>Chromosome-level wild Hevea brasiliensis genome provides new tools for genomic-assisted breeding and valuable loci to elevate rubber yield.</title>
        <authorList>
            <person name="Cheng H."/>
            <person name="Song X."/>
            <person name="Hu Y."/>
            <person name="Wu T."/>
            <person name="Yang Q."/>
            <person name="An Z."/>
            <person name="Feng S."/>
            <person name="Deng Z."/>
            <person name="Wu W."/>
            <person name="Zeng X."/>
            <person name="Tu M."/>
            <person name="Wang X."/>
            <person name="Huang H."/>
        </authorList>
    </citation>
    <scope>NUCLEOTIDE SEQUENCE</scope>
    <source>
        <strain evidence="3">MT/VB/25A 57/8</strain>
    </source>
</reference>
<sequence length="247" mass="28516">MSRNVALSVAVAALLFLFTFAHARAPLDQPENDVTSRDDRLADLPESDPKATATIVLPSEKPESKSANVVKLESEETESTESKLPGKEIGTSESFHEKSETETTVTVPLTLITFRPINRHFLRRPLIPFRRGHRCRGRYQHHNQLKPWGGLRFKSPREVYFGNDMILSGGKDLGLAGPRQIPVRWTRFNHGGNRFSFVNDESRREEMIKRPHHHQHHRHHHEEEEEGEEREHEGAFMKGIRKFLNHF</sequence>
<dbReference type="Proteomes" id="UP001174677">
    <property type="component" value="Chromosome 9"/>
</dbReference>
<protein>
    <submittedName>
        <fullName evidence="3">Uncharacterized protein</fullName>
    </submittedName>
</protein>